<evidence type="ECO:0000256" key="1">
    <source>
        <dbReference type="SAM" id="SignalP"/>
    </source>
</evidence>
<dbReference type="InterPro" id="IPR018637">
    <property type="entry name" value="DUF2059"/>
</dbReference>
<dbReference type="EMBL" id="FMTS01000001">
    <property type="protein sequence ID" value="SCW31846.1"/>
    <property type="molecule type" value="Genomic_DNA"/>
</dbReference>
<feature type="domain" description="DUF2059" evidence="2">
    <location>
        <begin position="95"/>
        <end position="152"/>
    </location>
</feature>
<dbReference type="OrthoDB" id="7206101at2"/>
<proteinExistence type="predicted"/>
<evidence type="ECO:0000313" key="4">
    <source>
        <dbReference type="Proteomes" id="UP000199150"/>
    </source>
</evidence>
<sequence>MRKTLIALVCGAMLIAMPAICQAQAAEPAPSAEKVALVKRYFNAIHFEQMMTGIVNQITPAMMAQVRKSHPELTDTEFQAATDAITESTGDFIKKMTDASIPVYADIFTVEELTKMDEFYETPVGQSIMAKVPEASQKLMPTVMALMPDFQADVQKRLCAKIDCSAKKANKPA</sequence>
<feature type="signal peptide" evidence="1">
    <location>
        <begin position="1"/>
        <end position="25"/>
    </location>
</feature>
<keyword evidence="1" id="KW-0732">Signal</keyword>
<evidence type="ECO:0000313" key="3">
    <source>
        <dbReference type="EMBL" id="SCW31846.1"/>
    </source>
</evidence>
<evidence type="ECO:0000259" key="2">
    <source>
        <dbReference type="Pfam" id="PF09832"/>
    </source>
</evidence>
<organism evidence="3 4">
    <name type="scientific">Asticcacaulis taihuensis</name>
    <dbReference type="NCBI Taxonomy" id="260084"/>
    <lineage>
        <taxon>Bacteria</taxon>
        <taxon>Pseudomonadati</taxon>
        <taxon>Pseudomonadota</taxon>
        <taxon>Alphaproteobacteria</taxon>
        <taxon>Caulobacterales</taxon>
        <taxon>Caulobacteraceae</taxon>
        <taxon>Asticcacaulis</taxon>
    </lineage>
</organism>
<dbReference type="Pfam" id="PF09832">
    <property type="entry name" value="DUF2059"/>
    <property type="match status" value="1"/>
</dbReference>
<accession>A0A1G4PHW6</accession>
<dbReference type="Proteomes" id="UP000199150">
    <property type="component" value="Unassembled WGS sequence"/>
</dbReference>
<protein>
    <recommendedName>
        <fullName evidence="2">DUF2059 domain-containing protein</fullName>
    </recommendedName>
</protein>
<feature type="chain" id="PRO_5011734757" description="DUF2059 domain-containing protein" evidence="1">
    <location>
        <begin position="26"/>
        <end position="173"/>
    </location>
</feature>
<name>A0A1G4PHW6_9CAUL</name>
<dbReference type="AlphaFoldDB" id="A0A1G4PHW6"/>
<dbReference type="STRING" id="260084.SAMN02927928_0384"/>
<reference evidence="4" key="1">
    <citation type="submission" date="2016-10" db="EMBL/GenBank/DDBJ databases">
        <authorList>
            <person name="Varghese N."/>
            <person name="Submissions S."/>
        </authorList>
    </citation>
    <scope>NUCLEOTIDE SEQUENCE [LARGE SCALE GENOMIC DNA]</scope>
    <source>
        <strain evidence="4">CGMCC 1.3431</strain>
    </source>
</reference>
<keyword evidence="4" id="KW-1185">Reference proteome</keyword>
<gene>
    <name evidence="3" type="ORF">SAMN02927928_0384</name>
</gene>
<dbReference type="RefSeq" id="WP_090643007.1">
    <property type="nucleotide sequence ID" value="NZ_CBCRYE010000001.1"/>
</dbReference>